<proteinExistence type="predicted"/>
<evidence type="ECO:0000256" key="10">
    <source>
        <dbReference type="SAM" id="SignalP"/>
    </source>
</evidence>
<dbReference type="InterPro" id="IPR052422">
    <property type="entry name" value="Auxin_Ser/Thr_Kinase"/>
</dbReference>
<keyword evidence="6" id="KW-1133">Transmembrane helix</keyword>
<dbReference type="FunFam" id="3.80.10.10:FF:000041">
    <property type="entry name" value="LRR receptor-like serine/threonine-protein kinase ERECTA"/>
    <property type="match status" value="1"/>
</dbReference>
<dbReference type="Gene3D" id="3.80.10.10">
    <property type="entry name" value="Ribonuclease Inhibitor"/>
    <property type="match status" value="1"/>
</dbReference>
<keyword evidence="12" id="KW-1185">Reference proteome</keyword>
<evidence type="ECO:0000256" key="4">
    <source>
        <dbReference type="ARBA" id="ARBA00022729"/>
    </source>
</evidence>
<evidence type="ECO:0000256" key="5">
    <source>
        <dbReference type="ARBA" id="ARBA00022737"/>
    </source>
</evidence>
<dbReference type="InterPro" id="IPR025875">
    <property type="entry name" value="Leu-rich_rpt_4"/>
</dbReference>
<keyword evidence="3" id="KW-0812">Transmembrane</keyword>
<evidence type="ECO:0000256" key="6">
    <source>
        <dbReference type="ARBA" id="ARBA00022989"/>
    </source>
</evidence>
<evidence type="ECO:0000313" key="12">
    <source>
        <dbReference type="Proteomes" id="UP001152523"/>
    </source>
</evidence>
<dbReference type="PANTHER" id="PTHR47986:SF34">
    <property type="entry name" value="RECEPTOR-LIKE KINASE TMK2"/>
    <property type="match status" value="1"/>
</dbReference>
<dbReference type="InterPro" id="IPR001611">
    <property type="entry name" value="Leu-rich_rpt"/>
</dbReference>
<protein>
    <recommendedName>
        <fullName evidence="13">Leucine-rich repeat-containing N-terminal plant-type domain-containing protein</fullName>
    </recommendedName>
</protein>
<organism evidence="11 12">
    <name type="scientific">Cuscuta epithymum</name>
    <dbReference type="NCBI Taxonomy" id="186058"/>
    <lineage>
        <taxon>Eukaryota</taxon>
        <taxon>Viridiplantae</taxon>
        <taxon>Streptophyta</taxon>
        <taxon>Embryophyta</taxon>
        <taxon>Tracheophyta</taxon>
        <taxon>Spermatophyta</taxon>
        <taxon>Magnoliopsida</taxon>
        <taxon>eudicotyledons</taxon>
        <taxon>Gunneridae</taxon>
        <taxon>Pentapetalae</taxon>
        <taxon>asterids</taxon>
        <taxon>lamiids</taxon>
        <taxon>Solanales</taxon>
        <taxon>Convolvulaceae</taxon>
        <taxon>Cuscuteae</taxon>
        <taxon>Cuscuta</taxon>
        <taxon>Cuscuta subgen. Cuscuta</taxon>
    </lineage>
</organism>
<reference evidence="11" key="1">
    <citation type="submission" date="2022-07" db="EMBL/GenBank/DDBJ databases">
        <authorList>
            <person name="Macas J."/>
            <person name="Novak P."/>
            <person name="Neumann P."/>
        </authorList>
    </citation>
    <scope>NUCLEOTIDE SEQUENCE</scope>
</reference>
<dbReference type="Proteomes" id="UP001152523">
    <property type="component" value="Unassembled WGS sequence"/>
</dbReference>
<dbReference type="GO" id="GO:0016020">
    <property type="term" value="C:membrane"/>
    <property type="evidence" value="ECO:0007669"/>
    <property type="project" value="UniProtKB-SubCell"/>
</dbReference>
<keyword evidence="9" id="KW-0325">Glycoprotein</keyword>
<evidence type="ECO:0000256" key="3">
    <source>
        <dbReference type="ARBA" id="ARBA00022692"/>
    </source>
</evidence>
<dbReference type="SUPFAM" id="SSF52058">
    <property type="entry name" value="L domain-like"/>
    <property type="match status" value="1"/>
</dbReference>
<dbReference type="PANTHER" id="PTHR47986">
    <property type="entry name" value="OSJNBA0070M12.3 PROTEIN"/>
    <property type="match status" value="1"/>
</dbReference>
<feature type="signal peptide" evidence="10">
    <location>
        <begin position="1"/>
        <end position="25"/>
    </location>
</feature>
<evidence type="ECO:0000313" key="11">
    <source>
        <dbReference type="EMBL" id="CAH9087039.1"/>
    </source>
</evidence>
<dbReference type="InterPro" id="IPR032675">
    <property type="entry name" value="LRR_dom_sf"/>
</dbReference>
<keyword evidence="7" id="KW-0472">Membrane</keyword>
<evidence type="ECO:0000256" key="1">
    <source>
        <dbReference type="ARBA" id="ARBA00004167"/>
    </source>
</evidence>
<keyword evidence="4 10" id="KW-0732">Signal</keyword>
<dbReference type="PROSITE" id="PS51450">
    <property type="entry name" value="LRR"/>
    <property type="match status" value="2"/>
</dbReference>
<comment type="subcellular location">
    <subcellularLocation>
        <location evidence="1">Membrane</location>
        <topology evidence="1">Single-pass membrane protein</topology>
    </subcellularLocation>
</comment>
<gene>
    <name evidence="11" type="ORF">CEPIT_LOCUS10015</name>
</gene>
<evidence type="ECO:0008006" key="13">
    <source>
        <dbReference type="Google" id="ProtNLM"/>
    </source>
</evidence>
<dbReference type="Pfam" id="PF12799">
    <property type="entry name" value="LRR_4"/>
    <property type="match status" value="1"/>
</dbReference>
<evidence type="ECO:0000256" key="7">
    <source>
        <dbReference type="ARBA" id="ARBA00023136"/>
    </source>
</evidence>
<comment type="caution">
    <text evidence="11">The sequence shown here is derived from an EMBL/GenBank/DDBJ whole genome shotgun (WGS) entry which is preliminary data.</text>
</comment>
<dbReference type="Pfam" id="PF00560">
    <property type="entry name" value="LRR_1"/>
    <property type="match status" value="2"/>
</dbReference>
<evidence type="ECO:0000256" key="8">
    <source>
        <dbReference type="ARBA" id="ARBA00023170"/>
    </source>
</evidence>
<keyword evidence="5" id="KW-0677">Repeat</keyword>
<dbReference type="AlphaFoldDB" id="A0AAV0D0E4"/>
<keyword evidence="8" id="KW-0675">Receptor</keyword>
<sequence length="303" mass="32280">MMALPSSSLLGFLFAAAAAACAARAQNATWGTEDSAIMEQLRASVKWLPGVQPDPVNASSGPCNWTSDLVTCDEEGRVYTITLGNIDISGGTVPPTNQNDLPNLGYFDVPHCNLEGVIPNFTGSPQLHSLVVGENGFSSIAPGLFDSKTELQFVEMDDNDRLEPWQLPEGLKSSSKLSSFSAAGCNIQGPLPPFFNVSLVGLYLSNNNLSGDISALQNLTGLQQIELQHNQLSGKIPDLSSLKWLEYLYLNNNNLTGPIPESLTTLPYLVKLDLSNNQLAGPLPAFPSGVTVVICGNPGFDPC</sequence>
<accession>A0AAV0D0E4</accession>
<name>A0AAV0D0E4_9ASTE</name>
<evidence type="ECO:0000256" key="2">
    <source>
        <dbReference type="ARBA" id="ARBA00022614"/>
    </source>
</evidence>
<dbReference type="EMBL" id="CAMAPF010000057">
    <property type="protein sequence ID" value="CAH9087039.1"/>
    <property type="molecule type" value="Genomic_DNA"/>
</dbReference>
<evidence type="ECO:0000256" key="9">
    <source>
        <dbReference type="ARBA" id="ARBA00023180"/>
    </source>
</evidence>
<keyword evidence="2" id="KW-0433">Leucine-rich repeat</keyword>
<feature type="chain" id="PRO_5043448936" description="Leucine-rich repeat-containing N-terminal plant-type domain-containing protein" evidence="10">
    <location>
        <begin position="26"/>
        <end position="303"/>
    </location>
</feature>